<dbReference type="Gene3D" id="1.20.1440.130">
    <property type="entry name" value="VKOR domain"/>
    <property type="match status" value="1"/>
</dbReference>
<comment type="subcellular location">
    <subcellularLocation>
        <location evidence="1">Membrane</location>
        <topology evidence="1">Multi-pass membrane protein</topology>
    </subcellularLocation>
</comment>
<evidence type="ECO:0000313" key="12">
    <source>
        <dbReference type="EMBL" id="OGN05101.1"/>
    </source>
</evidence>
<accession>A0A1F8EW77</accession>
<dbReference type="STRING" id="1802668.A2831_00275"/>
<dbReference type="GO" id="GO:0016491">
    <property type="term" value="F:oxidoreductase activity"/>
    <property type="evidence" value="ECO:0007669"/>
    <property type="project" value="UniProtKB-KW"/>
</dbReference>
<keyword evidence="7 10" id="KW-0472">Membrane</keyword>
<organism evidence="12 13">
    <name type="scientific">Candidatus Yanofskybacteria bacterium RIFCSPHIGHO2_01_FULL_44_17</name>
    <dbReference type="NCBI Taxonomy" id="1802668"/>
    <lineage>
        <taxon>Bacteria</taxon>
        <taxon>Candidatus Yanofskyibacteriota</taxon>
    </lineage>
</organism>
<dbReference type="GO" id="GO:0016020">
    <property type="term" value="C:membrane"/>
    <property type="evidence" value="ECO:0007669"/>
    <property type="project" value="UniProtKB-SubCell"/>
</dbReference>
<evidence type="ECO:0000256" key="6">
    <source>
        <dbReference type="ARBA" id="ARBA00023002"/>
    </source>
</evidence>
<dbReference type="PANTHER" id="PTHR34573">
    <property type="entry name" value="VKC DOMAIN-CONTAINING PROTEIN"/>
    <property type="match status" value="1"/>
</dbReference>
<feature type="transmembrane region" description="Helical" evidence="10">
    <location>
        <begin position="100"/>
        <end position="122"/>
    </location>
</feature>
<dbReference type="PANTHER" id="PTHR34573:SF1">
    <property type="entry name" value="VITAMIN K EPOXIDE REDUCTASE DOMAIN-CONTAINING PROTEIN"/>
    <property type="match status" value="1"/>
</dbReference>
<dbReference type="InterPro" id="IPR044698">
    <property type="entry name" value="VKOR/LTO1"/>
</dbReference>
<feature type="transmembrane region" description="Helical" evidence="10">
    <location>
        <begin position="63"/>
        <end position="88"/>
    </location>
</feature>
<evidence type="ECO:0000259" key="11">
    <source>
        <dbReference type="SMART" id="SM00756"/>
    </source>
</evidence>
<evidence type="ECO:0000256" key="7">
    <source>
        <dbReference type="ARBA" id="ARBA00023136"/>
    </source>
</evidence>
<keyword evidence="4" id="KW-0874">Quinone</keyword>
<evidence type="ECO:0000256" key="5">
    <source>
        <dbReference type="ARBA" id="ARBA00022989"/>
    </source>
</evidence>
<evidence type="ECO:0000256" key="1">
    <source>
        <dbReference type="ARBA" id="ARBA00004141"/>
    </source>
</evidence>
<reference evidence="12 13" key="1">
    <citation type="journal article" date="2016" name="Nat. Commun.">
        <title>Thousands of microbial genomes shed light on interconnected biogeochemical processes in an aquifer system.</title>
        <authorList>
            <person name="Anantharaman K."/>
            <person name="Brown C.T."/>
            <person name="Hug L.A."/>
            <person name="Sharon I."/>
            <person name="Castelle C.J."/>
            <person name="Probst A.J."/>
            <person name="Thomas B.C."/>
            <person name="Singh A."/>
            <person name="Wilkins M.J."/>
            <person name="Karaoz U."/>
            <person name="Brodie E.L."/>
            <person name="Williams K.H."/>
            <person name="Hubbard S.S."/>
            <person name="Banfield J.F."/>
        </authorList>
    </citation>
    <scope>NUCLEOTIDE SEQUENCE [LARGE SCALE GENOMIC DNA]</scope>
</reference>
<protein>
    <recommendedName>
        <fullName evidence="11">Vitamin K epoxide reductase domain-containing protein</fullName>
    </recommendedName>
</protein>
<gene>
    <name evidence="12" type="ORF">A2831_00275</name>
</gene>
<keyword evidence="8" id="KW-1015">Disulfide bond</keyword>
<feature type="transmembrane region" description="Helical" evidence="10">
    <location>
        <begin position="128"/>
        <end position="148"/>
    </location>
</feature>
<name>A0A1F8EW77_9BACT</name>
<evidence type="ECO:0000256" key="3">
    <source>
        <dbReference type="ARBA" id="ARBA00022692"/>
    </source>
</evidence>
<comment type="caution">
    <text evidence="12">The sequence shown here is derived from an EMBL/GenBank/DDBJ whole genome shotgun (WGS) entry which is preliminary data.</text>
</comment>
<evidence type="ECO:0000313" key="13">
    <source>
        <dbReference type="Proteomes" id="UP000177507"/>
    </source>
</evidence>
<dbReference type="Proteomes" id="UP000177507">
    <property type="component" value="Unassembled WGS sequence"/>
</dbReference>
<keyword evidence="3 10" id="KW-0812">Transmembrane</keyword>
<dbReference type="InterPro" id="IPR012932">
    <property type="entry name" value="VKOR"/>
</dbReference>
<keyword evidence="5 10" id="KW-1133">Transmembrane helix</keyword>
<evidence type="ECO:0000256" key="9">
    <source>
        <dbReference type="ARBA" id="ARBA00023284"/>
    </source>
</evidence>
<sequence length="155" mass="17129">MKNSEVELNRRSASISKKLIFVLVAASFIGFLDATYLTAKYYFGGPIPCAILNGCEEVVTSKYSAIFGVPVSLLGTAYYLIVLVLSLAYLDLRNYRLVRFIARFTVLGLLASIWLLFAQIFILHSLCFYCVISAVSSSVLFVSGLFIIKSGINRS</sequence>
<proteinExistence type="inferred from homology"/>
<feature type="domain" description="Vitamin K epoxide reductase" evidence="11">
    <location>
        <begin position="16"/>
        <end position="148"/>
    </location>
</feature>
<evidence type="ECO:0000256" key="10">
    <source>
        <dbReference type="SAM" id="Phobius"/>
    </source>
</evidence>
<dbReference type="CDD" id="cd12916">
    <property type="entry name" value="VKOR_1"/>
    <property type="match status" value="1"/>
</dbReference>
<dbReference type="Pfam" id="PF07884">
    <property type="entry name" value="VKOR"/>
    <property type="match status" value="1"/>
</dbReference>
<dbReference type="GO" id="GO:0048038">
    <property type="term" value="F:quinone binding"/>
    <property type="evidence" value="ECO:0007669"/>
    <property type="project" value="UniProtKB-KW"/>
</dbReference>
<dbReference type="SMART" id="SM00756">
    <property type="entry name" value="VKc"/>
    <property type="match status" value="1"/>
</dbReference>
<keyword evidence="6" id="KW-0560">Oxidoreductase</keyword>
<feature type="transmembrane region" description="Helical" evidence="10">
    <location>
        <begin position="20"/>
        <end position="43"/>
    </location>
</feature>
<dbReference type="EMBL" id="MGJI01000013">
    <property type="protein sequence ID" value="OGN05101.1"/>
    <property type="molecule type" value="Genomic_DNA"/>
</dbReference>
<comment type="similarity">
    <text evidence="2">Belongs to the VKOR family.</text>
</comment>
<dbReference type="AlphaFoldDB" id="A0A1F8EW77"/>
<evidence type="ECO:0000256" key="4">
    <source>
        <dbReference type="ARBA" id="ARBA00022719"/>
    </source>
</evidence>
<keyword evidence="9" id="KW-0676">Redox-active center</keyword>
<evidence type="ECO:0000256" key="8">
    <source>
        <dbReference type="ARBA" id="ARBA00023157"/>
    </source>
</evidence>
<dbReference type="InterPro" id="IPR038354">
    <property type="entry name" value="VKOR_sf"/>
</dbReference>
<evidence type="ECO:0000256" key="2">
    <source>
        <dbReference type="ARBA" id="ARBA00006214"/>
    </source>
</evidence>